<evidence type="ECO:0000313" key="2">
    <source>
        <dbReference type="Proteomes" id="UP000556611"/>
    </source>
</evidence>
<organism evidence="1 2">
    <name type="scientific">Tsukamurella columbiensis</name>
    <dbReference type="NCBI Taxonomy" id="128509"/>
    <lineage>
        <taxon>Bacteria</taxon>
        <taxon>Bacillati</taxon>
        <taxon>Actinomycetota</taxon>
        <taxon>Actinomycetes</taxon>
        <taxon>Mycobacteriales</taxon>
        <taxon>Tsukamurellaceae</taxon>
        <taxon>Tsukamurella</taxon>
    </lineage>
</organism>
<dbReference type="RefSeq" id="WP_191834294.1">
    <property type="nucleotide sequence ID" value="NZ_JABARZ010000031.1"/>
</dbReference>
<keyword evidence="2" id="KW-1185">Reference proteome</keyword>
<accession>A0ABX1LM07</accession>
<dbReference type="Proteomes" id="UP000556611">
    <property type="component" value="Unassembled WGS sequence"/>
</dbReference>
<name>A0ABX1LM07_9ACTN</name>
<comment type="caution">
    <text evidence="1">The sequence shown here is derived from an EMBL/GenBank/DDBJ whole genome shotgun (WGS) entry which is preliminary data.</text>
</comment>
<protein>
    <submittedName>
        <fullName evidence="1">Uncharacterized protein</fullName>
    </submittedName>
</protein>
<proteinExistence type="predicted"/>
<gene>
    <name evidence="1" type="ORF">HHU10_21925</name>
</gene>
<reference evidence="1 2" key="1">
    <citation type="submission" date="2020-04" db="EMBL/GenBank/DDBJ databases">
        <title>MicrobeNet Type strains.</title>
        <authorList>
            <person name="Nicholson A.C."/>
        </authorList>
    </citation>
    <scope>NUCLEOTIDE SEQUENCE [LARGE SCALE GENOMIC DNA]</scope>
    <source>
        <strain evidence="1 2">ATCC BAA-330</strain>
    </source>
</reference>
<dbReference type="EMBL" id="JABARZ010000031">
    <property type="protein sequence ID" value="NMD58280.1"/>
    <property type="molecule type" value="Genomic_DNA"/>
</dbReference>
<evidence type="ECO:0000313" key="1">
    <source>
        <dbReference type="EMBL" id="NMD58280.1"/>
    </source>
</evidence>
<sequence>MPGVAEALAVRGALGIPGALDGAVPAAVVTAGRVTPDGAVTGPFAPHAAVVAPTASTAAPASAR</sequence>